<dbReference type="NCBIfam" id="TIGR01414">
    <property type="entry name" value="autotrans_barl"/>
    <property type="match status" value="1"/>
</dbReference>
<dbReference type="PANTHER" id="PTHR12338:SF5">
    <property type="entry name" value="ANTIGEN 43-RELATED"/>
    <property type="match status" value="1"/>
</dbReference>
<dbReference type="InterPro" id="IPR036709">
    <property type="entry name" value="Autotransporte_beta_dom_sf"/>
</dbReference>
<evidence type="ECO:0000256" key="1">
    <source>
        <dbReference type="SAM" id="SignalP"/>
    </source>
</evidence>
<protein>
    <submittedName>
        <fullName evidence="3">Autotransporter outer membrane beta-barrel domain-containing protein</fullName>
    </submittedName>
    <submittedName>
        <fullName evidence="4">Outer membrane protein IcsA autotransporter</fullName>
    </submittedName>
</protein>
<dbReference type="Proteomes" id="UP000373449">
    <property type="component" value="Unassembled WGS sequence"/>
</dbReference>
<dbReference type="STRING" id="1111728.GCA_000427805_02943"/>
<dbReference type="Pfam" id="PF03797">
    <property type="entry name" value="Autotransporter"/>
    <property type="match status" value="1"/>
</dbReference>
<reference evidence="3" key="2">
    <citation type="submission" date="2017-09" db="EMBL/GenBank/DDBJ databases">
        <title>FDA dAtabase for Regulatory Grade micrObial Sequences (FDA-ARGOS): Supporting development and validation of Infectious Disease Dx tests.</title>
        <authorList>
            <person name="Minogue T."/>
            <person name="Wolcott M."/>
            <person name="Wasieloski L."/>
            <person name="Aguilar W."/>
            <person name="Moore D."/>
            <person name="Tallon L.J."/>
            <person name="Sadzewicz L."/>
            <person name="Ott S."/>
            <person name="Zhao X."/>
            <person name="Nagaraj S."/>
            <person name="Vavikolanu K."/>
            <person name="Aluvathingal J."/>
            <person name="Nadendla S."/>
            <person name="Sichtig H."/>
        </authorList>
    </citation>
    <scope>NUCLEOTIDE SEQUENCE</scope>
    <source>
        <strain evidence="3">FDAARGOS_387</strain>
    </source>
</reference>
<dbReference type="EMBL" id="CAADJA010000002">
    <property type="protein sequence ID" value="VFS46644.1"/>
    <property type="molecule type" value="Genomic_DNA"/>
</dbReference>
<evidence type="ECO:0000313" key="3">
    <source>
        <dbReference type="EMBL" id="PHI28641.1"/>
    </source>
</evidence>
<name>A0A2C6DIK7_9GAMM</name>
<dbReference type="InterPro" id="IPR005546">
    <property type="entry name" value="Autotransporte_beta"/>
</dbReference>
<organism evidence="3 5">
    <name type="scientific">Budvicia aquatica</name>
    <dbReference type="NCBI Taxonomy" id="82979"/>
    <lineage>
        <taxon>Bacteria</taxon>
        <taxon>Pseudomonadati</taxon>
        <taxon>Pseudomonadota</taxon>
        <taxon>Gammaproteobacteria</taxon>
        <taxon>Enterobacterales</taxon>
        <taxon>Budviciaceae</taxon>
        <taxon>Budvicia</taxon>
    </lineage>
</organism>
<dbReference type="GO" id="GO:0019867">
    <property type="term" value="C:outer membrane"/>
    <property type="evidence" value="ECO:0007669"/>
    <property type="project" value="InterPro"/>
</dbReference>
<dbReference type="Proteomes" id="UP000224974">
    <property type="component" value="Unassembled WGS sequence"/>
</dbReference>
<gene>
    <name evidence="4" type="primary">icsA_9</name>
    <name evidence="3" type="ORF">CRN84_04545</name>
    <name evidence="4" type="ORF">NCTC12282_01562</name>
</gene>
<dbReference type="InterPro" id="IPR043990">
    <property type="entry name" value="AC_1"/>
</dbReference>
<feature type="chain" id="PRO_5033756683" evidence="1">
    <location>
        <begin position="22"/>
        <end position="870"/>
    </location>
</feature>
<sequence length="870" mass="90332">MDNKKVLAISTYLMLTGTVSAAPATSTIEDPTELAASGGIVNVVNQFGIGALNKDNFTYAGDVSVTQTLNTPSGAYSSGISAFNSIMKLGKTQLEVNITDAIAGSSYISGVRLKNGSTSSLPATLAQTVTAELGAGSTITINGNNNTELLGVNIEAGRYHINGVGDPLIPEMTAYLNENTTVTLNKAGNYSVGLHAYISGAKIKTKDGLLVNVNTENNSTVYGIRAQGLSEYPALGGVVELNGTTTINMVNGGSGTAGILAHLAGSLVTASKQVTVNNTTTDSTAALYGLFASNGVIDFTGPTTVTISGGSVNSSAVVATSGGSITLAGATINAADARAFYASGQNSVLTGNAAQYTVTGNILSSSDGAIDLSMTNGSTFTGQSLFGATPGTTNLTISGANSIWNMTGDSTLTDLTLDGATLKYSDISGSPMVPKTLTVTGNYTGNNGTLVLNSVLGDDSSLTDKLVVNGDTAGHTNVAINNLGGQGAQTIQGIEIVQVDGNSAGTFSNSGRIVAGAFDYSVRSGASIAGADAKNWYLVSDITPPIVVPPTPGEDITPVYRPEAGSYMANMAAASKLFNLRLEDREGRAENSSMWLRQQGNRTKFRDSSGQIKTATNTYVIQGGGEVAQTQFSNTDRLGLGLMLGYGKSDSESGNSHSGYNSKGKVDGYSGGVYATWYQDANTLNGLYVDSWVQYSMLNGEVDGDRLSGESYDMNGFSASVESGYRMPVYQGENGNVFVTPQAQITWNGIKADDHTEANGTRVTSEGNNNVQTRLGVKLSRDGVNDIDKGSDKLFTVYTEVNWLHNTEQAGATMDGVSIKQSGNTNVGELKVGAEGRLNQHLNLWSNVAQQMGDNGYSDTAVTLGFKYKF</sequence>
<dbReference type="SUPFAM" id="SSF51126">
    <property type="entry name" value="Pectin lyase-like"/>
    <property type="match status" value="1"/>
</dbReference>
<dbReference type="Gene3D" id="2.40.128.130">
    <property type="entry name" value="Autotransporter beta-domain"/>
    <property type="match status" value="1"/>
</dbReference>
<dbReference type="InterPro" id="IPR011050">
    <property type="entry name" value="Pectin_lyase_fold/virulence"/>
</dbReference>
<dbReference type="Gene3D" id="2.160.20.20">
    <property type="match status" value="1"/>
</dbReference>
<reference evidence="4 6" key="3">
    <citation type="submission" date="2019-03" db="EMBL/GenBank/DDBJ databases">
        <authorList>
            <consortium name="Pathogen Informatics"/>
        </authorList>
    </citation>
    <scope>NUCLEOTIDE SEQUENCE [LARGE SCALE GENOMIC DNA]</scope>
    <source>
        <strain evidence="4 6">NCTC12282</strain>
    </source>
</reference>
<dbReference type="AlphaFoldDB" id="A0A2C6DIK7"/>
<evidence type="ECO:0000313" key="5">
    <source>
        <dbReference type="Proteomes" id="UP000224974"/>
    </source>
</evidence>
<evidence type="ECO:0000313" key="4">
    <source>
        <dbReference type="EMBL" id="VFS46644.1"/>
    </source>
</evidence>
<dbReference type="PROSITE" id="PS51208">
    <property type="entry name" value="AUTOTRANSPORTER"/>
    <property type="match status" value="1"/>
</dbReference>
<proteinExistence type="predicted"/>
<dbReference type="RefSeq" id="WP_051323371.1">
    <property type="nucleotide sequence ID" value="NZ_CAADJA010000002.1"/>
</dbReference>
<feature type="signal peptide" evidence="1">
    <location>
        <begin position="1"/>
        <end position="21"/>
    </location>
</feature>
<dbReference type="InterPro" id="IPR012332">
    <property type="entry name" value="Autotransporter_pectin_lyase_C"/>
</dbReference>
<dbReference type="CDD" id="cd01344">
    <property type="entry name" value="PL2_Passenger_AT"/>
    <property type="match status" value="1"/>
</dbReference>
<dbReference type="EMBL" id="PDDX01000001">
    <property type="protein sequence ID" value="PHI28641.1"/>
    <property type="molecule type" value="Genomic_DNA"/>
</dbReference>
<evidence type="ECO:0000313" key="6">
    <source>
        <dbReference type="Proteomes" id="UP000373449"/>
    </source>
</evidence>
<evidence type="ECO:0000259" key="2">
    <source>
        <dbReference type="PROSITE" id="PS51208"/>
    </source>
</evidence>
<dbReference type="OrthoDB" id="6462569at2"/>
<dbReference type="Pfam" id="PF18883">
    <property type="entry name" value="AC_1"/>
    <property type="match status" value="1"/>
</dbReference>
<dbReference type="InterPro" id="IPR050909">
    <property type="entry name" value="Bact_Autotransporter_VF"/>
</dbReference>
<keyword evidence="5" id="KW-1185">Reference proteome</keyword>
<dbReference type="SUPFAM" id="SSF103515">
    <property type="entry name" value="Autotransporter"/>
    <property type="match status" value="1"/>
</dbReference>
<reference evidence="5" key="1">
    <citation type="submission" date="2017-09" db="EMBL/GenBank/DDBJ databases">
        <title>FDA dAtabase for Regulatory Grade micrObial Sequences (FDA-ARGOS): Supporting development and validation of Infectious Disease Dx tests.</title>
        <authorList>
            <person name="Minogue T."/>
            <person name="Wolcott M."/>
            <person name="Wasieloski L."/>
            <person name="Aguilar W."/>
            <person name="Moore D."/>
            <person name="Tallon L."/>
            <person name="Sadzewicz L."/>
            <person name="Ott S."/>
            <person name="Zhao X."/>
            <person name="Nagaraj S."/>
            <person name="Vavikolanu K."/>
            <person name="Aluvathingal J."/>
            <person name="Nadendla S."/>
            <person name="Sichtig H."/>
        </authorList>
    </citation>
    <scope>NUCLEOTIDE SEQUENCE [LARGE SCALE GENOMIC DNA]</scope>
    <source>
        <strain evidence="5">FDAARGOS_387</strain>
    </source>
</reference>
<keyword evidence="1" id="KW-0732">Signal</keyword>
<feature type="domain" description="Autotransporter" evidence="2">
    <location>
        <begin position="587"/>
        <end position="870"/>
    </location>
</feature>
<dbReference type="InterPro" id="IPR006315">
    <property type="entry name" value="OM_autotransptr_brl_dom"/>
</dbReference>
<accession>A0A2C6DIK7</accession>
<dbReference type="PANTHER" id="PTHR12338">
    <property type="entry name" value="AUTOTRANSPORTER"/>
    <property type="match status" value="1"/>
</dbReference>
<dbReference type="SMART" id="SM00869">
    <property type="entry name" value="Autotransporter"/>
    <property type="match status" value="1"/>
</dbReference>